<evidence type="ECO:0000313" key="2">
    <source>
        <dbReference type="EMBL" id="CAB4774772.1"/>
    </source>
</evidence>
<feature type="transmembrane region" description="Helical" evidence="1">
    <location>
        <begin position="36"/>
        <end position="57"/>
    </location>
</feature>
<dbReference type="EMBL" id="CAFAAB010000006">
    <property type="protein sequence ID" value="CAB4774772.1"/>
    <property type="molecule type" value="Genomic_DNA"/>
</dbReference>
<dbReference type="AlphaFoldDB" id="A0A6J6VQQ5"/>
<evidence type="ECO:0000256" key="1">
    <source>
        <dbReference type="SAM" id="Phobius"/>
    </source>
</evidence>
<feature type="transmembrane region" description="Helical" evidence="1">
    <location>
        <begin position="6"/>
        <end position="24"/>
    </location>
</feature>
<keyword evidence="1" id="KW-0472">Membrane</keyword>
<feature type="transmembrane region" description="Helical" evidence="1">
    <location>
        <begin position="91"/>
        <end position="110"/>
    </location>
</feature>
<dbReference type="Gene3D" id="1.20.1280.290">
    <property type="match status" value="2"/>
</dbReference>
<organism evidence="2">
    <name type="scientific">freshwater metagenome</name>
    <dbReference type="NCBI Taxonomy" id="449393"/>
    <lineage>
        <taxon>unclassified sequences</taxon>
        <taxon>metagenomes</taxon>
        <taxon>ecological metagenomes</taxon>
    </lineage>
</organism>
<feature type="transmembrane region" description="Helical" evidence="1">
    <location>
        <begin position="63"/>
        <end position="79"/>
    </location>
</feature>
<sequence>MSSHTLFLTIGWVATAMGWFLTGVQLRRAWVVSTDGIALATWSTFLFATIFWIWYGVSLGDPVVLWSSLVIFPIQLAVIARIERKGEMKTILSSAAFVFVTCGIPTLVWGWPGGCYGAGVLMMLNRWPQIRTLIKSADVDGVSVASWSMGLVSLFLWAVYYSENNQWAPLLSCVAAALGNLVIVILASWRHQQRRQVRQAESVGPLAS</sequence>
<protein>
    <submittedName>
        <fullName evidence="2">Unannotated protein</fullName>
    </submittedName>
</protein>
<reference evidence="2" key="1">
    <citation type="submission" date="2020-05" db="EMBL/GenBank/DDBJ databases">
        <authorList>
            <person name="Chiriac C."/>
            <person name="Salcher M."/>
            <person name="Ghai R."/>
            <person name="Kavagutti S V."/>
        </authorList>
    </citation>
    <scope>NUCLEOTIDE SEQUENCE</scope>
</reference>
<proteinExistence type="predicted"/>
<gene>
    <name evidence="2" type="ORF">UFOPK2958_00122</name>
</gene>
<accession>A0A6J6VQQ5</accession>
<keyword evidence="1" id="KW-0812">Transmembrane</keyword>
<name>A0A6J6VQQ5_9ZZZZ</name>
<keyword evidence="1" id="KW-1133">Transmembrane helix</keyword>
<feature type="transmembrane region" description="Helical" evidence="1">
    <location>
        <begin position="167"/>
        <end position="189"/>
    </location>
</feature>